<dbReference type="PANTHER" id="PTHR38479:SF2">
    <property type="entry name" value="WINGED HELIX DNA-BINDING DOMAIN-CONTAINING PROTEIN"/>
    <property type="match status" value="1"/>
</dbReference>
<protein>
    <recommendedName>
        <fullName evidence="2">Winged helix DNA-binding domain-containing protein</fullName>
    </recommendedName>
</protein>
<name>A0AA97CVP5_9ACTN</name>
<sequence>MSRLFVDDTQRRSRLQRRQLLADDSTRDVVDVADAVVGLHATTASTVHLSVWARSPQTRPETVDSALYDDRTVVKQLAMRRTLFVMSRPVLADAVGAVGSRVAASERTNMLRDLRRDDGPAEPEQWIADARSAVLALLDGAELTAAQVRKALPDYDLSILRDVGKKYGGPSPMLPRLLNHMAAAGDVVRGTNRAEWFASRPGWTAMTSWLGEPLAEVTPVDGHRDLIARWLRAFGPGTETDLVWWLGSTKSAVRAALAALDVVEVDLESGDVGYLLADDVDPVERVGPRALLLPGLDPTTMGFKQRRFYLDDAHVPHLFDANGNGGQTAWWDGRIVGGWVQENSRVRVQLLEDVPAEAVRALTARADELAQWLGEVRLSQGAFASPMMRKASTPLDQ</sequence>
<dbReference type="Pfam" id="PF06224">
    <property type="entry name" value="AlkZ-like"/>
    <property type="match status" value="1"/>
</dbReference>
<dbReference type="PANTHER" id="PTHR38479">
    <property type="entry name" value="LMO0824 PROTEIN"/>
    <property type="match status" value="1"/>
</dbReference>
<evidence type="ECO:0008006" key="2">
    <source>
        <dbReference type="Google" id="ProtNLM"/>
    </source>
</evidence>
<dbReference type="EMBL" id="CP128986">
    <property type="protein sequence ID" value="WOC12782.1"/>
    <property type="molecule type" value="Genomic_DNA"/>
</dbReference>
<organism evidence="1">
    <name type="scientific">Gordonia sp. MP11Mi</name>
    <dbReference type="NCBI Taxonomy" id="3022769"/>
    <lineage>
        <taxon>Bacteria</taxon>
        <taxon>Bacillati</taxon>
        <taxon>Actinomycetota</taxon>
        <taxon>Actinomycetes</taxon>
        <taxon>Mycobacteriales</taxon>
        <taxon>Gordoniaceae</taxon>
        <taxon>Gordonia</taxon>
    </lineage>
</organism>
<accession>A0AA97CVP5</accession>
<gene>
    <name evidence="1" type="ORF">MP11Mi_18740</name>
</gene>
<dbReference type="RefSeq" id="WP_420038651.1">
    <property type="nucleotide sequence ID" value="NZ_CP128986.1"/>
</dbReference>
<proteinExistence type="predicted"/>
<evidence type="ECO:0000313" key="1">
    <source>
        <dbReference type="EMBL" id="WOC12782.1"/>
    </source>
</evidence>
<dbReference type="AlphaFoldDB" id="A0AA97CVP5"/>
<reference evidence="1" key="1">
    <citation type="submission" date="2023-06" db="EMBL/GenBank/DDBJ databases">
        <title>Gordonia sp. nov. and Pseudochrobactrum sp. nov., two species isolated from the burying beetle Nicrophorus vespilloides.</title>
        <authorList>
            <person name="Poehlein A."/>
            <person name="Guzman J."/>
            <person name="Daniel R."/>
            <person name="Vilcinskas A."/>
        </authorList>
    </citation>
    <scope>NUCLEOTIDE SEQUENCE</scope>
    <source>
        <strain evidence="1">MP11Mi</strain>
    </source>
</reference>
<dbReference type="InterPro" id="IPR009351">
    <property type="entry name" value="AlkZ-like"/>
</dbReference>